<dbReference type="EMBL" id="JBHTHZ010000014">
    <property type="protein sequence ID" value="MFD0795426.1"/>
    <property type="molecule type" value="Genomic_DNA"/>
</dbReference>
<accession>A0ABW3AY10</accession>
<dbReference type="Proteomes" id="UP001597010">
    <property type="component" value="Unassembled WGS sequence"/>
</dbReference>
<evidence type="ECO:0000313" key="1">
    <source>
        <dbReference type="EMBL" id="MFD0795426.1"/>
    </source>
</evidence>
<keyword evidence="2" id="KW-1185">Reference proteome</keyword>
<reference evidence="2" key="1">
    <citation type="journal article" date="2019" name="Int. J. Syst. Evol. Microbiol.">
        <title>The Global Catalogue of Microorganisms (GCM) 10K type strain sequencing project: providing services to taxonomists for standard genome sequencing and annotation.</title>
        <authorList>
            <consortium name="The Broad Institute Genomics Platform"/>
            <consortium name="The Broad Institute Genome Sequencing Center for Infectious Disease"/>
            <person name="Wu L."/>
            <person name="Ma J."/>
        </authorList>
    </citation>
    <scope>NUCLEOTIDE SEQUENCE [LARGE SCALE GENOMIC DNA]</scope>
    <source>
        <strain evidence="2">CCUG 61484</strain>
    </source>
</reference>
<protein>
    <recommendedName>
        <fullName evidence="3">Secreted protein</fullName>
    </recommendedName>
</protein>
<evidence type="ECO:0000313" key="2">
    <source>
        <dbReference type="Proteomes" id="UP001597010"/>
    </source>
</evidence>
<proteinExistence type="predicted"/>
<dbReference type="RefSeq" id="WP_377117814.1">
    <property type="nucleotide sequence ID" value="NZ_JBHTHZ010000014.1"/>
</dbReference>
<evidence type="ECO:0008006" key="3">
    <source>
        <dbReference type="Google" id="ProtNLM"/>
    </source>
</evidence>
<sequence>MPLLLLSGVWVAPGSTLLISNPSSFNVFAASALHNESDNFEAAYGPKRFLKVSGFSSFSGSKFLTSNAAFDEVLMIVLKSPL</sequence>
<comment type="caution">
    <text evidence="1">The sequence shown here is derived from an EMBL/GenBank/DDBJ whole genome shotgun (WGS) entry which is preliminary data.</text>
</comment>
<organism evidence="1 2">
    <name type="scientific">Mucilaginibacter litoreus</name>
    <dbReference type="NCBI Taxonomy" id="1048221"/>
    <lineage>
        <taxon>Bacteria</taxon>
        <taxon>Pseudomonadati</taxon>
        <taxon>Bacteroidota</taxon>
        <taxon>Sphingobacteriia</taxon>
        <taxon>Sphingobacteriales</taxon>
        <taxon>Sphingobacteriaceae</taxon>
        <taxon>Mucilaginibacter</taxon>
    </lineage>
</organism>
<name>A0ABW3AY10_9SPHI</name>
<gene>
    <name evidence="1" type="ORF">ACFQZX_17520</name>
</gene>